<dbReference type="InterPro" id="IPR027417">
    <property type="entry name" value="P-loop_NTPase"/>
</dbReference>
<dbReference type="SUPFAM" id="SSF52540">
    <property type="entry name" value="P-loop containing nucleoside triphosphate hydrolases"/>
    <property type="match status" value="1"/>
</dbReference>
<dbReference type="Pfam" id="PF12698">
    <property type="entry name" value="ABC2_membrane_3"/>
    <property type="match status" value="1"/>
</dbReference>
<dbReference type="PROSITE" id="PS50893">
    <property type="entry name" value="ABC_TRANSPORTER_2"/>
    <property type="match status" value="1"/>
</dbReference>
<evidence type="ECO:0000256" key="10">
    <source>
        <dbReference type="SAM" id="Phobius"/>
    </source>
</evidence>
<sequence length="938" mass="104146">MELASGFPLLCQQFRALFKKNLLLSWRSKGGTFVQLFSSFFFIFFIFCIQKSLEAQSASSSAYKRVTDPAPLVSPPIPPCEDKNFVRHPCFDFVWSGDGSPEIRSIVDAIMANNPGRPIPSTKVQGFKTPADVDQWLDSNPMSCPGALHFVVRDANVISYGVQTNSTDLPKRKQSEDPTFKFQIPLQIAAEREIARHLIGVPNFSWEVAFKEFAHPGRPLSSAIKEVGPTFFLATAMFGFVFQMTSLIAEKELKLREAMTMMGLYDTAYWLSWLTWEGIKTVFSSLFILLFGMMFQFDFFLKNSFPVLYLVFFLFQLNMVGFAFMLSTFISKSSSSTTVGFIIFVIGFIAQIFSSGRFPYSTKFAKHWRIIWSFFPPNLLARALKILADATFTAQDSGISWSKITKCGPNDASCVITISDIYKWLVATFFVWFVLAIYFDNIISNASGVKKPVYYFLTPGYWLGTGGSKVKEGDNAIPQDHITPDDVDVLEEENIVKQQSREGALDPKIAVQIRGLVKTYPGIRTGCCRFFCCCCARKTPPYRVVKGLWVNFPKDQLFCLLGPNGAGKSTTIGCLTGISPITGGDALIYDHSARSSGGMANVRKIIGVCPQFDILWSALSGQEHLHLFATIKGLPPASVESVAQRSLAEVRLTEAARMRAGNYSGGMKRRLSVAIAFIGDPKLVILDEPTTGMDPITRRHVWDIIQDAKKGRSIVLTTHSMEEADILSDRIGIMAKGRLRCIGTSIRLKSRFGTGFIANVSFSGSTNRQNHASVKKFFKSQLDVLHKEENDAFLTFVIPQEKEGLLTKFFAELQDRQHEFGIADIQLGLTTLEEVFLNIARQAELEAAMAEGRMVSLILTSGASVEIPIGAKFALIPGTESEQNPKGLMVEVYWEKDEHGTLCIAGHSSETPVPPNVDPNSFHRPIATGDSPPKKSAR</sequence>
<proteinExistence type="inferred from homology"/>
<dbReference type="InterPro" id="IPR056788">
    <property type="entry name" value="ABCA2/9/11_C"/>
</dbReference>
<dbReference type="Gene3D" id="3.40.50.300">
    <property type="entry name" value="P-loop containing nucleotide triphosphate hydrolases"/>
    <property type="match status" value="1"/>
</dbReference>
<dbReference type="InterPro" id="IPR003593">
    <property type="entry name" value="AAA+_ATPase"/>
</dbReference>
<dbReference type="InterPro" id="IPR026082">
    <property type="entry name" value="ABCA"/>
</dbReference>
<organism evidence="12 13">
    <name type="scientific">Rubus argutus</name>
    <name type="common">Southern blackberry</name>
    <dbReference type="NCBI Taxonomy" id="59490"/>
    <lineage>
        <taxon>Eukaryota</taxon>
        <taxon>Viridiplantae</taxon>
        <taxon>Streptophyta</taxon>
        <taxon>Embryophyta</taxon>
        <taxon>Tracheophyta</taxon>
        <taxon>Spermatophyta</taxon>
        <taxon>Magnoliopsida</taxon>
        <taxon>eudicotyledons</taxon>
        <taxon>Gunneridae</taxon>
        <taxon>Pentapetalae</taxon>
        <taxon>rosids</taxon>
        <taxon>fabids</taxon>
        <taxon>Rosales</taxon>
        <taxon>Rosaceae</taxon>
        <taxon>Rosoideae</taxon>
        <taxon>Rosoideae incertae sedis</taxon>
        <taxon>Rubus</taxon>
    </lineage>
</organism>
<feature type="domain" description="ABC transporter" evidence="11">
    <location>
        <begin position="511"/>
        <end position="761"/>
    </location>
</feature>
<dbReference type="InterPro" id="IPR003439">
    <property type="entry name" value="ABC_transporter-like_ATP-bd"/>
</dbReference>
<keyword evidence="3" id="KW-0813">Transport</keyword>
<dbReference type="InterPro" id="IPR017871">
    <property type="entry name" value="ABC_transporter-like_CS"/>
</dbReference>
<evidence type="ECO:0000256" key="8">
    <source>
        <dbReference type="ARBA" id="ARBA00023136"/>
    </source>
</evidence>
<keyword evidence="4 10" id="KW-0812">Transmembrane</keyword>
<dbReference type="PANTHER" id="PTHR19229">
    <property type="entry name" value="ATP-BINDING CASSETTE TRANSPORTER SUBFAMILY A ABCA"/>
    <property type="match status" value="1"/>
</dbReference>
<dbReference type="GO" id="GO:0016887">
    <property type="term" value="F:ATP hydrolysis activity"/>
    <property type="evidence" value="ECO:0007669"/>
    <property type="project" value="InterPro"/>
</dbReference>
<keyword evidence="8 10" id="KW-0472">Membrane</keyword>
<dbReference type="PROSITE" id="PS00211">
    <property type="entry name" value="ABC_TRANSPORTER_1"/>
    <property type="match status" value="1"/>
</dbReference>
<evidence type="ECO:0000313" key="12">
    <source>
        <dbReference type="EMBL" id="KAK9925974.1"/>
    </source>
</evidence>
<evidence type="ECO:0000256" key="7">
    <source>
        <dbReference type="ARBA" id="ARBA00022989"/>
    </source>
</evidence>
<keyword evidence="7 10" id="KW-1133">Transmembrane helix</keyword>
<dbReference type="SMART" id="SM00382">
    <property type="entry name" value="AAA"/>
    <property type="match status" value="1"/>
</dbReference>
<evidence type="ECO:0000256" key="1">
    <source>
        <dbReference type="ARBA" id="ARBA00004141"/>
    </source>
</evidence>
<feature type="transmembrane region" description="Helical" evidence="10">
    <location>
        <begin position="421"/>
        <end position="439"/>
    </location>
</feature>
<gene>
    <name evidence="12" type="ORF">M0R45_023230</name>
</gene>
<keyword evidence="13" id="KW-1185">Reference proteome</keyword>
<reference evidence="12 13" key="1">
    <citation type="journal article" date="2023" name="G3 (Bethesda)">
        <title>A chromosome-length genome assembly and annotation of blackberry (Rubus argutus, cv. 'Hillquist').</title>
        <authorList>
            <person name="Bruna T."/>
            <person name="Aryal R."/>
            <person name="Dudchenko O."/>
            <person name="Sargent D.J."/>
            <person name="Mead D."/>
            <person name="Buti M."/>
            <person name="Cavallini A."/>
            <person name="Hytonen T."/>
            <person name="Andres J."/>
            <person name="Pham M."/>
            <person name="Weisz D."/>
            <person name="Mascagni F."/>
            <person name="Usai G."/>
            <person name="Natali L."/>
            <person name="Bassil N."/>
            <person name="Fernandez G.E."/>
            <person name="Lomsadze A."/>
            <person name="Armour M."/>
            <person name="Olukolu B."/>
            <person name="Poorten T."/>
            <person name="Britton C."/>
            <person name="Davik J."/>
            <person name="Ashrafi H."/>
            <person name="Aiden E.L."/>
            <person name="Borodovsky M."/>
            <person name="Worthington M."/>
        </authorList>
    </citation>
    <scope>NUCLEOTIDE SEQUENCE [LARGE SCALE GENOMIC DNA]</scope>
    <source>
        <strain evidence="12">PI 553951</strain>
    </source>
</reference>
<feature type="transmembrane region" description="Helical" evidence="10">
    <location>
        <begin position="339"/>
        <end position="360"/>
    </location>
</feature>
<evidence type="ECO:0000256" key="4">
    <source>
        <dbReference type="ARBA" id="ARBA00022692"/>
    </source>
</evidence>
<comment type="caution">
    <text evidence="12">The sequence shown here is derived from an EMBL/GenBank/DDBJ whole genome shotgun (WGS) entry which is preliminary data.</text>
</comment>
<feature type="transmembrane region" description="Helical" evidence="10">
    <location>
        <begin position="269"/>
        <end position="295"/>
    </location>
</feature>
<evidence type="ECO:0000256" key="3">
    <source>
        <dbReference type="ARBA" id="ARBA00022448"/>
    </source>
</evidence>
<feature type="region of interest" description="Disordered" evidence="9">
    <location>
        <begin position="907"/>
        <end position="938"/>
    </location>
</feature>
<accession>A0AAW1WMD7</accession>
<dbReference type="CDD" id="cd03263">
    <property type="entry name" value="ABC_subfamily_A"/>
    <property type="match status" value="1"/>
</dbReference>
<dbReference type="PANTHER" id="PTHR19229:SF205">
    <property type="entry name" value="ABC TRANSPORTER A FAMILY MEMBER 1-RELATED"/>
    <property type="match status" value="1"/>
</dbReference>
<dbReference type="FunFam" id="3.40.50.300:FF:000665">
    <property type="entry name" value="ABC transporter A family member 2"/>
    <property type="match status" value="1"/>
</dbReference>
<evidence type="ECO:0000259" key="11">
    <source>
        <dbReference type="PROSITE" id="PS50893"/>
    </source>
</evidence>
<dbReference type="GO" id="GO:0005319">
    <property type="term" value="F:lipid transporter activity"/>
    <property type="evidence" value="ECO:0007669"/>
    <property type="project" value="TreeGrafter"/>
</dbReference>
<dbReference type="GO" id="GO:0140359">
    <property type="term" value="F:ABC-type transporter activity"/>
    <property type="evidence" value="ECO:0007669"/>
    <property type="project" value="InterPro"/>
</dbReference>
<dbReference type="Pfam" id="PF25158">
    <property type="entry name" value="ABCA11_C"/>
    <property type="match status" value="1"/>
</dbReference>
<dbReference type="GO" id="GO:0005524">
    <property type="term" value="F:ATP binding"/>
    <property type="evidence" value="ECO:0007669"/>
    <property type="project" value="UniProtKB-KW"/>
</dbReference>
<dbReference type="Pfam" id="PF00005">
    <property type="entry name" value="ABC_tran"/>
    <property type="match status" value="1"/>
</dbReference>
<protein>
    <recommendedName>
        <fullName evidence="11">ABC transporter domain-containing protein</fullName>
    </recommendedName>
</protein>
<comment type="similarity">
    <text evidence="2">Belongs to the ABC transporter superfamily. ABCA family. CPR flippase (TC 3.A.1.211) subfamily.</text>
</comment>
<dbReference type="AlphaFoldDB" id="A0AAW1WMD7"/>
<evidence type="ECO:0000256" key="9">
    <source>
        <dbReference type="SAM" id="MobiDB-lite"/>
    </source>
</evidence>
<feature type="transmembrane region" description="Helical" evidence="10">
    <location>
        <begin position="32"/>
        <end position="49"/>
    </location>
</feature>
<dbReference type="InterPro" id="IPR013525">
    <property type="entry name" value="ABC2_TM"/>
</dbReference>
<feature type="transmembrane region" description="Helical" evidence="10">
    <location>
        <begin position="307"/>
        <end position="327"/>
    </location>
</feature>
<comment type="subcellular location">
    <subcellularLocation>
        <location evidence="1">Membrane</location>
        <topology evidence="1">Multi-pass membrane protein</topology>
    </subcellularLocation>
</comment>
<keyword evidence="6" id="KW-0067">ATP-binding</keyword>
<dbReference type="EMBL" id="JBEDUW010000005">
    <property type="protein sequence ID" value="KAK9925974.1"/>
    <property type="molecule type" value="Genomic_DNA"/>
</dbReference>
<evidence type="ECO:0000256" key="5">
    <source>
        <dbReference type="ARBA" id="ARBA00022741"/>
    </source>
</evidence>
<keyword evidence="5" id="KW-0547">Nucleotide-binding</keyword>
<evidence type="ECO:0000256" key="2">
    <source>
        <dbReference type="ARBA" id="ARBA00008526"/>
    </source>
</evidence>
<dbReference type="GO" id="GO:0016020">
    <property type="term" value="C:membrane"/>
    <property type="evidence" value="ECO:0007669"/>
    <property type="project" value="UniProtKB-SubCell"/>
</dbReference>
<evidence type="ECO:0000256" key="6">
    <source>
        <dbReference type="ARBA" id="ARBA00022840"/>
    </source>
</evidence>
<evidence type="ECO:0000313" key="13">
    <source>
        <dbReference type="Proteomes" id="UP001457282"/>
    </source>
</evidence>
<name>A0AAW1WMD7_RUBAR</name>
<dbReference type="Proteomes" id="UP001457282">
    <property type="component" value="Unassembled WGS sequence"/>
</dbReference>
<feature type="transmembrane region" description="Helical" evidence="10">
    <location>
        <begin position="230"/>
        <end position="249"/>
    </location>
</feature>